<dbReference type="Gene3D" id="3.40.710.10">
    <property type="entry name" value="DD-peptidase/beta-lactamase superfamily"/>
    <property type="match status" value="1"/>
</dbReference>
<dbReference type="EMBL" id="JARKIE010000057">
    <property type="protein sequence ID" value="KAJ7691628.1"/>
    <property type="molecule type" value="Genomic_DNA"/>
</dbReference>
<keyword evidence="2" id="KW-0732">Signal</keyword>
<reference evidence="4" key="1">
    <citation type="submission" date="2023-03" db="EMBL/GenBank/DDBJ databases">
        <title>Massive genome expansion in bonnet fungi (Mycena s.s.) driven by repeated elements and novel gene families across ecological guilds.</title>
        <authorList>
            <consortium name="Lawrence Berkeley National Laboratory"/>
            <person name="Harder C.B."/>
            <person name="Miyauchi S."/>
            <person name="Viragh M."/>
            <person name="Kuo A."/>
            <person name="Thoen E."/>
            <person name="Andreopoulos B."/>
            <person name="Lu D."/>
            <person name="Skrede I."/>
            <person name="Drula E."/>
            <person name="Henrissat B."/>
            <person name="Morin E."/>
            <person name="Kohler A."/>
            <person name="Barry K."/>
            <person name="LaButti K."/>
            <person name="Morin E."/>
            <person name="Salamov A."/>
            <person name="Lipzen A."/>
            <person name="Mereny Z."/>
            <person name="Hegedus B."/>
            <person name="Baldrian P."/>
            <person name="Stursova M."/>
            <person name="Weitz H."/>
            <person name="Taylor A."/>
            <person name="Grigoriev I.V."/>
            <person name="Nagy L.G."/>
            <person name="Martin F."/>
            <person name="Kauserud H."/>
        </authorList>
    </citation>
    <scope>NUCLEOTIDE SEQUENCE</scope>
    <source>
        <strain evidence="4">CBHHK067</strain>
    </source>
</reference>
<accession>A0AAD7GEU1</accession>
<evidence type="ECO:0000313" key="5">
    <source>
        <dbReference type="Proteomes" id="UP001221757"/>
    </source>
</evidence>
<comment type="similarity">
    <text evidence="1">Belongs to the peptidase S12 family.</text>
</comment>
<dbReference type="InterPro" id="IPR012338">
    <property type="entry name" value="Beta-lactam/transpept-like"/>
</dbReference>
<comment type="caution">
    <text evidence="4">The sequence shown here is derived from an EMBL/GenBank/DDBJ whole genome shotgun (WGS) entry which is preliminary data.</text>
</comment>
<name>A0AAD7GEU1_MYCRO</name>
<gene>
    <name evidence="4" type="ORF">B0H17DRAFT_934951</name>
</gene>
<evidence type="ECO:0000259" key="3">
    <source>
        <dbReference type="Pfam" id="PF00144"/>
    </source>
</evidence>
<dbReference type="SUPFAM" id="SSF56601">
    <property type="entry name" value="beta-lactamase/transpeptidase-like"/>
    <property type="match status" value="1"/>
</dbReference>
<evidence type="ECO:0000256" key="2">
    <source>
        <dbReference type="SAM" id="SignalP"/>
    </source>
</evidence>
<keyword evidence="5" id="KW-1185">Reference proteome</keyword>
<organism evidence="4 5">
    <name type="scientific">Mycena rosella</name>
    <name type="common">Pink bonnet</name>
    <name type="synonym">Agaricus rosellus</name>
    <dbReference type="NCBI Taxonomy" id="1033263"/>
    <lineage>
        <taxon>Eukaryota</taxon>
        <taxon>Fungi</taxon>
        <taxon>Dikarya</taxon>
        <taxon>Basidiomycota</taxon>
        <taxon>Agaricomycotina</taxon>
        <taxon>Agaricomycetes</taxon>
        <taxon>Agaricomycetidae</taxon>
        <taxon>Agaricales</taxon>
        <taxon>Marasmiineae</taxon>
        <taxon>Mycenaceae</taxon>
        <taxon>Mycena</taxon>
    </lineage>
</organism>
<dbReference type="Proteomes" id="UP001221757">
    <property type="component" value="Unassembled WGS sequence"/>
</dbReference>
<feature type="domain" description="Beta-lactamase-related" evidence="3">
    <location>
        <begin position="41"/>
        <end position="392"/>
    </location>
</feature>
<dbReference type="AlphaFoldDB" id="A0AAD7GEU1"/>
<protein>
    <submittedName>
        <fullName evidence="4">Beta-lactamase/transpeptidase-like protein</fullName>
    </submittedName>
</protein>
<dbReference type="InterPro" id="IPR001466">
    <property type="entry name" value="Beta-lactam-related"/>
</dbReference>
<dbReference type="Pfam" id="PF00144">
    <property type="entry name" value="Beta-lactamase"/>
    <property type="match status" value="1"/>
</dbReference>
<proteinExistence type="inferred from homology"/>
<evidence type="ECO:0000256" key="1">
    <source>
        <dbReference type="ARBA" id="ARBA00038215"/>
    </source>
</evidence>
<dbReference type="InterPro" id="IPR050491">
    <property type="entry name" value="AmpC-like"/>
</dbReference>
<dbReference type="PANTHER" id="PTHR46825">
    <property type="entry name" value="D-ALANYL-D-ALANINE-CARBOXYPEPTIDASE/ENDOPEPTIDASE AMPH"/>
    <property type="match status" value="1"/>
</dbReference>
<feature type="signal peptide" evidence="2">
    <location>
        <begin position="1"/>
        <end position="19"/>
    </location>
</feature>
<feature type="chain" id="PRO_5041990659" evidence="2">
    <location>
        <begin position="20"/>
        <end position="581"/>
    </location>
</feature>
<sequence length="581" mass="63703">MRSIFALLVLTASLGQCASQVPLNDFLPNRRGTVITKELSSYIQSQLQASNVTGMSLGIVLPNGEVEFAAWGSRTEAGDAVTSGTIFHLGSCSKAFLSASLGILMQDFADGKNRSALPDTVAGFNWNTKMRDLLPGEWMVEDEWTTEKADLKDLLSHVTGLPGLCVPLTGLLCSHDVSYAPDDSARDVVVRMRHLRAAYELRQVYEYNNQQMFITGARVVSKYAGMSYRDFVEQRILAPLGMTSSTLHPDRAFATGNFTQSWTPSRRRIPFFMPERTADLIAGAGGVMSTAEDMTRWIKVLLNGGVDARTNTTIIPRATFDLATSAISVAINKGNQIMSIAGYGLGWGRLSYRGHELVQHNGGAPGVATIVDLYPYDGFGVVLLANTRTSAGVTRNIASTIADRILGLPTIDGRVLQEETPTPEHQRSPASQSHTLFGFTGTYTNPGYGNFTLCSPIFPPFQECRDVVEAFRTVDAVTGRPPRFTDLFAAWPRFWGSHLRLYPVSGSGYDYKVELTTLYIEGYGVDRNPFEDVSTEDISATFMTEEGRVVGLGLFVAEKGSWRGRRGGSVRDRADVWFDKL</sequence>
<dbReference type="PANTHER" id="PTHR46825:SF15">
    <property type="entry name" value="BETA-LACTAMASE-RELATED DOMAIN-CONTAINING PROTEIN"/>
    <property type="match status" value="1"/>
</dbReference>
<evidence type="ECO:0000313" key="4">
    <source>
        <dbReference type="EMBL" id="KAJ7691628.1"/>
    </source>
</evidence>